<dbReference type="InterPro" id="IPR000760">
    <property type="entry name" value="Inositol_monophosphatase-like"/>
</dbReference>
<dbReference type="GO" id="GO:0046872">
    <property type="term" value="F:metal ion binding"/>
    <property type="evidence" value="ECO:0007669"/>
    <property type="project" value="UniProtKB-KW"/>
</dbReference>
<dbReference type="SUPFAM" id="SSF56655">
    <property type="entry name" value="Carbohydrate phosphatase"/>
    <property type="match status" value="1"/>
</dbReference>
<name>A0A1W1XBG5_9NEIS</name>
<accession>A0A1W1XBG5</accession>
<organism evidence="3 4">
    <name type="scientific">Andreprevotia lacus DSM 23236</name>
    <dbReference type="NCBI Taxonomy" id="1121001"/>
    <lineage>
        <taxon>Bacteria</taxon>
        <taxon>Pseudomonadati</taxon>
        <taxon>Pseudomonadota</taxon>
        <taxon>Betaproteobacteria</taxon>
        <taxon>Neisseriales</taxon>
        <taxon>Chitinibacteraceae</taxon>
        <taxon>Andreprevotia</taxon>
    </lineage>
</organism>
<feature type="binding site" evidence="2">
    <location>
        <position position="95"/>
    </location>
    <ligand>
        <name>Mg(2+)</name>
        <dbReference type="ChEBI" id="CHEBI:18420"/>
        <label>1</label>
        <note>catalytic</note>
    </ligand>
</feature>
<gene>
    <name evidence="3" type="ORF">SAMN02745857_01154</name>
</gene>
<keyword evidence="2" id="KW-0479">Metal-binding</keyword>
<proteinExistence type="inferred from homology"/>
<reference evidence="3 4" key="1">
    <citation type="submission" date="2017-04" db="EMBL/GenBank/DDBJ databases">
        <authorList>
            <person name="Afonso C.L."/>
            <person name="Miller P.J."/>
            <person name="Scott M.A."/>
            <person name="Spackman E."/>
            <person name="Goraichik I."/>
            <person name="Dimitrov K.M."/>
            <person name="Suarez D.L."/>
            <person name="Swayne D.E."/>
        </authorList>
    </citation>
    <scope>NUCLEOTIDE SEQUENCE [LARGE SCALE GENOMIC DNA]</scope>
    <source>
        <strain evidence="3 4">DSM 23236</strain>
    </source>
</reference>
<dbReference type="GO" id="GO:0007165">
    <property type="term" value="P:signal transduction"/>
    <property type="evidence" value="ECO:0007669"/>
    <property type="project" value="TreeGrafter"/>
</dbReference>
<evidence type="ECO:0000256" key="2">
    <source>
        <dbReference type="PIRSR" id="PIRSR600760-2"/>
    </source>
</evidence>
<dbReference type="Gene3D" id="3.30.540.10">
    <property type="entry name" value="Fructose-1,6-Bisphosphatase, subunit A, domain 1"/>
    <property type="match status" value="1"/>
</dbReference>
<dbReference type="EMBL" id="FWXD01000005">
    <property type="protein sequence ID" value="SMC21199.1"/>
    <property type="molecule type" value="Genomic_DNA"/>
</dbReference>
<dbReference type="PANTHER" id="PTHR20854">
    <property type="entry name" value="INOSITOL MONOPHOSPHATASE"/>
    <property type="match status" value="1"/>
</dbReference>
<feature type="binding site" evidence="2">
    <location>
        <position position="96"/>
    </location>
    <ligand>
        <name>Mg(2+)</name>
        <dbReference type="ChEBI" id="CHEBI:18420"/>
        <label>1</label>
        <note>catalytic</note>
    </ligand>
</feature>
<sequence>MQFPCPAGMTPAQLLEHLDPALRRIGDALLQRQPARASGDAATLRQTLDDASAWAYAELAPLLAAFDPALPLAQPGIRPQQLQAAYPAYWLFDAIDGAVQYLHGLPLWTTTLTLLVDGQPLLAWVYQPAQRMVYRAAAGGGATGNGAPLAVTAQADLALAMLATSFPNYPPRPQHEVDAFISRLAAVVPQVLAQRWMGPASLSLCQLAAGQLHAYWEQGSNLYDWLPGVLIAREAGALVTGLDGGGLDWGSEGILAATPLLQAGLVGAVAV</sequence>
<dbReference type="Gene3D" id="3.40.190.80">
    <property type="match status" value="1"/>
</dbReference>
<dbReference type="PRINTS" id="PR00377">
    <property type="entry name" value="IMPHPHTASES"/>
</dbReference>
<feature type="binding site" evidence="2">
    <location>
        <position position="93"/>
    </location>
    <ligand>
        <name>Mg(2+)</name>
        <dbReference type="ChEBI" id="CHEBI:18420"/>
        <label>2</label>
    </ligand>
</feature>
<dbReference type="GO" id="GO:0006020">
    <property type="term" value="P:inositol metabolic process"/>
    <property type="evidence" value="ECO:0007669"/>
    <property type="project" value="TreeGrafter"/>
</dbReference>
<comment type="similarity">
    <text evidence="1">Belongs to the inositol monophosphatase superfamily.</text>
</comment>
<dbReference type="GO" id="GO:0008934">
    <property type="term" value="F:inositol monophosphate 1-phosphatase activity"/>
    <property type="evidence" value="ECO:0007669"/>
    <property type="project" value="TreeGrafter"/>
</dbReference>
<feature type="binding site" evidence="2">
    <location>
        <position position="224"/>
    </location>
    <ligand>
        <name>Mg(2+)</name>
        <dbReference type="ChEBI" id="CHEBI:18420"/>
        <label>1</label>
        <note>catalytic</note>
    </ligand>
</feature>
<protein>
    <submittedName>
        <fullName evidence="3">Myo-inositol-1(Or 4)-monophosphatase</fullName>
    </submittedName>
</protein>
<dbReference type="RefSeq" id="WP_176216802.1">
    <property type="nucleotide sequence ID" value="NZ_FWXD01000005.1"/>
</dbReference>
<dbReference type="Proteomes" id="UP000192761">
    <property type="component" value="Unassembled WGS sequence"/>
</dbReference>
<dbReference type="AlphaFoldDB" id="A0A1W1XBG5"/>
<dbReference type="STRING" id="1121001.SAMN02745857_01154"/>
<keyword evidence="2" id="KW-0460">Magnesium</keyword>
<keyword evidence="4" id="KW-1185">Reference proteome</keyword>
<dbReference type="PANTHER" id="PTHR20854:SF4">
    <property type="entry name" value="INOSITOL-1-MONOPHOSPHATASE-RELATED"/>
    <property type="match status" value="1"/>
</dbReference>
<comment type="cofactor">
    <cofactor evidence="2">
        <name>Mg(2+)</name>
        <dbReference type="ChEBI" id="CHEBI:18420"/>
    </cofactor>
</comment>
<evidence type="ECO:0000313" key="3">
    <source>
        <dbReference type="EMBL" id="SMC21199.1"/>
    </source>
</evidence>
<evidence type="ECO:0000313" key="4">
    <source>
        <dbReference type="Proteomes" id="UP000192761"/>
    </source>
</evidence>
<evidence type="ECO:0000256" key="1">
    <source>
        <dbReference type="ARBA" id="ARBA00009759"/>
    </source>
</evidence>
<dbReference type="Pfam" id="PF00459">
    <property type="entry name" value="Inositol_P"/>
    <property type="match status" value="1"/>
</dbReference>